<organism evidence="5 6">
    <name type="scientific">Penicillium brevicompactum</name>
    <dbReference type="NCBI Taxonomy" id="5074"/>
    <lineage>
        <taxon>Eukaryota</taxon>
        <taxon>Fungi</taxon>
        <taxon>Dikarya</taxon>
        <taxon>Ascomycota</taxon>
        <taxon>Pezizomycotina</taxon>
        <taxon>Eurotiomycetes</taxon>
        <taxon>Eurotiomycetidae</taxon>
        <taxon>Eurotiales</taxon>
        <taxon>Aspergillaceae</taxon>
        <taxon>Penicillium</taxon>
    </lineage>
</organism>
<dbReference type="GO" id="GO:0072330">
    <property type="term" value="P:monocarboxylic acid biosynthetic process"/>
    <property type="evidence" value="ECO:0007669"/>
    <property type="project" value="UniProtKB-ARBA"/>
</dbReference>
<name>A0A9W9UV68_PENBR</name>
<dbReference type="SUPFAM" id="SSF53474">
    <property type="entry name" value="alpha/beta-Hydrolases"/>
    <property type="match status" value="1"/>
</dbReference>
<evidence type="ECO:0000256" key="1">
    <source>
        <dbReference type="ARBA" id="ARBA00005964"/>
    </source>
</evidence>
<dbReference type="Gene3D" id="3.40.50.1820">
    <property type="entry name" value="alpha/beta hydrolase"/>
    <property type="match status" value="1"/>
</dbReference>
<comment type="caution">
    <text evidence="5">The sequence shown here is derived from an EMBL/GenBank/DDBJ whole genome shotgun (WGS) entry which is preliminary data.</text>
</comment>
<dbReference type="Pfam" id="PF00135">
    <property type="entry name" value="COesterase"/>
    <property type="match status" value="2"/>
</dbReference>
<reference evidence="5" key="1">
    <citation type="submission" date="2022-12" db="EMBL/GenBank/DDBJ databases">
        <authorList>
            <person name="Petersen C."/>
        </authorList>
    </citation>
    <scope>NUCLEOTIDE SEQUENCE</scope>
    <source>
        <strain evidence="5">IBT 35675</strain>
    </source>
</reference>
<comment type="similarity">
    <text evidence="1 3">Belongs to the type-B carboxylesterase/lipase family.</text>
</comment>
<evidence type="ECO:0000313" key="6">
    <source>
        <dbReference type="Proteomes" id="UP001148299"/>
    </source>
</evidence>
<reference evidence="5" key="2">
    <citation type="journal article" date="2023" name="IMA Fungus">
        <title>Comparative genomic study of the Penicillium genus elucidates a diverse pangenome and 15 lateral gene transfer events.</title>
        <authorList>
            <person name="Petersen C."/>
            <person name="Sorensen T."/>
            <person name="Nielsen M.R."/>
            <person name="Sondergaard T.E."/>
            <person name="Sorensen J.L."/>
            <person name="Fitzpatrick D.A."/>
            <person name="Frisvad J.C."/>
            <person name="Nielsen K.L."/>
        </authorList>
    </citation>
    <scope>NUCLEOTIDE SEQUENCE</scope>
    <source>
        <strain evidence="5">IBT 35675</strain>
    </source>
</reference>
<dbReference type="GO" id="GO:0016787">
    <property type="term" value="F:hydrolase activity"/>
    <property type="evidence" value="ECO:0007669"/>
    <property type="project" value="UniProtKB-KW"/>
</dbReference>
<dbReference type="PANTHER" id="PTHR43142:SF5">
    <property type="entry name" value="CARBOXYLIC ESTER HYDROLASE"/>
    <property type="match status" value="1"/>
</dbReference>
<accession>A0A9W9UV68</accession>
<dbReference type="GO" id="GO:0017000">
    <property type="term" value="P:antibiotic biosynthetic process"/>
    <property type="evidence" value="ECO:0007669"/>
    <property type="project" value="UniProtKB-ARBA"/>
</dbReference>
<evidence type="ECO:0000313" key="5">
    <source>
        <dbReference type="EMBL" id="KAJ5357774.1"/>
    </source>
</evidence>
<evidence type="ECO:0000259" key="4">
    <source>
        <dbReference type="Pfam" id="PF00135"/>
    </source>
</evidence>
<dbReference type="EC" id="3.1.1.-" evidence="3"/>
<dbReference type="PROSITE" id="PS00122">
    <property type="entry name" value="CARBOXYLESTERASE_B_1"/>
    <property type="match status" value="1"/>
</dbReference>
<evidence type="ECO:0000256" key="3">
    <source>
        <dbReference type="RuleBase" id="RU361235"/>
    </source>
</evidence>
<dbReference type="AlphaFoldDB" id="A0A9W9UV68"/>
<protein>
    <recommendedName>
        <fullName evidence="3">Carboxylic ester hydrolase</fullName>
        <ecNumber evidence="3">3.1.1.-</ecNumber>
    </recommendedName>
</protein>
<proteinExistence type="inferred from homology"/>
<evidence type="ECO:0000256" key="2">
    <source>
        <dbReference type="ARBA" id="ARBA00022801"/>
    </source>
</evidence>
<dbReference type="InterPro" id="IPR002018">
    <property type="entry name" value="CarbesteraseB"/>
</dbReference>
<dbReference type="PANTHER" id="PTHR43142">
    <property type="entry name" value="CARBOXYLIC ESTER HYDROLASE"/>
    <property type="match status" value="1"/>
</dbReference>
<dbReference type="InterPro" id="IPR019826">
    <property type="entry name" value="Carboxylesterase_B_AS"/>
</dbReference>
<dbReference type="InterPro" id="IPR029058">
    <property type="entry name" value="AB_hydrolase_fold"/>
</dbReference>
<feature type="domain" description="Carboxylesterase type B" evidence="4">
    <location>
        <begin position="32"/>
        <end position="123"/>
    </location>
</feature>
<dbReference type="Proteomes" id="UP001148299">
    <property type="component" value="Unassembled WGS sequence"/>
</dbReference>
<sequence>MRGDFDMGSSSESPPSLYHESLNANLTGVRRDGGVWQFRGLQYASIPHRFASPKLTTVRTGDVDCTLYGSCCPQNHVDFRHLLRIPDDEFVPELRQDEFTCLNLDVTMPEPSSERLPVLFWIHDKPIIIVTVNYRLNIFAFGDETSDPNLALKDQRAALEYVRLHIAGFGGDPKNITIAGESAGAMYSHAHAAMGAPVRQCILQSGTMYLSPPQPPEATSALRKRLSITLLSLGGYDLRTAPASHLLEAQAKMGLMSYYIQMEPKLEGWQQKWGNVERIAIGDNEHESAIWKIGIDALEPSTICSAFDLAGSCEKAKLLKRVYGIVPGRAISCKLGALDFLNDVRFTLPTGLVIEQSRRARRPVFGFLIDQPNPWQSSSRAHHGVDLLYLFRGFNFPDQSAWKVSEEMQRKWIEFISGEDPWQEGRFYAFGPFGRCEEVNVADRRRYRHLDAVLEAGPQNIEAVFKAIAAGRTSLLS</sequence>
<keyword evidence="6" id="KW-1185">Reference proteome</keyword>
<dbReference type="EMBL" id="JAPZBR010000003">
    <property type="protein sequence ID" value="KAJ5357774.1"/>
    <property type="molecule type" value="Genomic_DNA"/>
</dbReference>
<feature type="domain" description="Carboxylesterase type B" evidence="4">
    <location>
        <begin position="127"/>
        <end position="211"/>
    </location>
</feature>
<gene>
    <name evidence="5" type="ORF">N7541_004932</name>
</gene>
<keyword evidence="2 3" id="KW-0378">Hydrolase</keyword>